<evidence type="ECO:0000256" key="1">
    <source>
        <dbReference type="SAM" id="MobiDB-lite"/>
    </source>
</evidence>
<dbReference type="EMBL" id="JAHOGA010000019">
    <property type="protein sequence ID" value="MBV3488966.1"/>
    <property type="molecule type" value="Genomic_DNA"/>
</dbReference>
<dbReference type="AlphaFoldDB" id="A0AAP2N5A3"/>
<proteinExistence type="predicted"/>
<evidence type="ECO:0000313" key="2">
    <source>
        <dbReference type="EMBL" id="MBV3488966.1"/>
    </source>
</evidence>
<evidence type="ECO:0000313" key="3">
    <source>
        <dbReference type="EMBL" id="MDB0850593.1"/>
    </source>
</evidence>
<name>A0AAP2N5A3_PHOVU</name>
<evidence type="ECO:0000313" key="4">
    <source>
        <dbReference type="Proteomes" id="UP000758576"/>
    </source>
</evidence>
<dbReference type="Proteomes" id="UP001210999">
    <property type="component" value="Unassembled WGS sequence"/>
</dbReference>
<dbReference type="Proteomes" id="UP000758576">
    <property type="component" value="Unassembled WGS sequence"/>
</dbReference>
<dbReference type="RefSeq" id="WP_153877579.1">
    <property type="nucleotide sequence ID" value="NZ_AP025235.1"/>
</dbReference>
<accession>A0AAP2N5A3</accession>
<reference evidence="2" key="1">
    <citation type="submission" date="2021-06" db="EMBL/GenBank/DDBJ databases">
        <title>Collection of gut derived symbiotic bacterial strains cultured from healthy donors.</title>
        <authorList>
            <person name="Lin H."/>
            <person name="Littmann E."/>
            <person name="Pamer E.G."/>
        </authorList>
    </citation>
    <scope>NUCLEOTIDE SEQUENCE</scope>
    <source>
        <strain evidence="2">MSK.19.85</strain>
    </source>
</reference>
<reference evidence="3" key="2">
    <citation type="submission" date="2023-01" db="EMBL/GenBank/DDBJ databases">
        <title>Human gut microbiome strain richness.</title>
        <authorList>
            <person name="Chen-Liaw A."/>
        </authorList>
    </citation>
    <scope>NUCLEOTIDE SEQUENCE</scope>
    <source>
        <strain evidence="3">H9_m1001271B151109d0_201107</strain>
    </source>
</reference>
<sequence>MNKKTLCSIYRRGAYAAYSARLAKRRKKVRHDSSRIGGQATPGEADY</sequence>
<dbReference type="EMBL" id="JAQKEI010000004">
    <property type="protein sequence ID" value="MDB0850593.1"/>
    <property type="molecule type" value="Genomic_DNA"/>
</dbReference>
<comment type="caution">
    <text evidence="2">The sequence shown here is derived from an EMBL/GenBank/DDBJ whole genome shotgun (WGS) entry which is preliminary data.</text>
</comment>
<gene>
    <name evidence="2" type="ORF">KSX14_10020</name>
    <name evidence="3" type="ORF">PL594_03550</name>
</gene>
<feature type="region of interest" description="Disordered" evidence="1">
    <location>
        <begin position="26"/>
        <end position="47"/>
    </location>
</feature>
<protein>
    <submittedName>
        <fullName evidence="2">Uncharacterized protein</fullName>
    </submittedName>
</protein>
<organism evidence="2 4">
    <name type="scientific">Phocaeicola vulgatus</name>
    <name type="common">Bacteroides vulgatus</name>
    <dbReference type="NCBI Taxonomy" id="821"/>
    <lineage>
        <taxon>Bacteria</taxon>
        <taxon>Pseudomonadati</taxon>
        <taxon>Bacteroidota</taxon>
        <taxon>Bacteroidia</taxon>
        <taxon>Bacteroidales</taxon>
        <taxon>Bacteroidaceae</taxon>
        <taxon>Phocaeicola</taxon>
    </lineage>
</organism>